<protein>
    <recommendedName>
        <fullName evidence="1">Imm-5-like domain-containing protein</fullName>
    </recommendedName>
</protein>
<reference evidence="2" key="1">
    <citation type="submission" date="2016-01" db="EMBL/GenBank/DDBJ databases">
        <authorList>
            <person name="Mcilroy J.S."/>
            <person name="Karst M S."/>
            <person name="Albertsen M."/>
        </authorList>
    </citation>
    <scope>NUCLEOTIDE SEQUENCE</scope>
    <source>
        <strain evidence="2">Cfx-K</strain>
    </source>
</reference>
<sequence>MKTDKPKSKRGVLIIFRDERIAPLVGVTDHKLLGIWAKNCAERVLPYFEAQFPADDRPRRALEALQAWTDTGKFSMAVIRKASLDAHAAAREVGEDNPARSAARAAGQAVATAHGRGHAGGAAMYALQAIHRATAAEESEDAIAQEREWQYAQLVRLREGV</sequence>
<accession>A0A1A9C8M4</accession>
<dbReference type="EMBL" id="LN890655">
    <property type="protein sequence ID" value="SBU01536.1"/>
    <property type="molecule type" value="Genomic_DNA"/>
</dbReference>
<dbReference type="Pfam" id="PF21805">
    <property type="entry name" value="Imm5_like"/>
    <property type="match status" value="1"/>
</dbReference>
<dbReference type="AlphaFoldDB" id="A0A1A9C8M4"/>
<dbReference type="RefSeq" id="WP_197699817.1">
    <property type="nucleotide sequence ID" value="NZ_LN890655.1"/>
</dbReference>
<dbReference type="Proteomes" id="UP000215027">
    <property type="component" value="Chromosome I"/>
</dbReference>
<evidence type="ECO:0000313" key="2">
    <source>
        <dbReference type="EMBL" id="SBU01536.1"/>
    </source>
</evidence>
<gene>
    <name evidence="2" type="ORF">CFX0092_A3658</name>
</gene>
<proteinExistence type="predicted"/>
<name>A0A1A9C8M4_9CHLR</name>
<feature type="domain" description="Imm-5-like" evidence="1">
    <location>
        <begin position="28"/>
        <end position="154"/>
    </location>
</feature>
<keyword evidence="3" id="KW-1185">Reference proteome</keyword>
<organism evidence="2 3">
    <name type="scientific">Candidatus Promineifilum breve</name>
    <dbReference type="NCBI Taxonomy" id="1806508"/>
    <lineage>
        <taxon>Bacteria</taxon>
        <taxon>Bacillati</taxon>
        <taxon>Chloroflexota</taxon>
        <taxon>Ardenticatenia</taxon>
        <taxon>Candidatus Promineifilales</taxon>
        <taxon>Candidatus Promineifilaceae</taxon>
        <taxon>Candidatus Promineifilum</taxon>
    </lineage>
</organism>
<evidence type="ECO:0000313" key="3">
    <source>
        <dbReference type="Proteomes" id="UP000215027"/>
    </source>
</evidence>
<dbReference type="InterPro" id="IPR048667">
    <property type="entry name" value="Imm5-like"/>
</dbReference>
<evidence type="ECO:0000259" key="1">
    <source>
        <dbReference type="Pfam" id="PF21805"/>
    </source>
</evidence>
<dbReference type="KEGG" id="pbf:CFX0092_A3658"/>